<dbReference type="Proteomes" id="UP001311799">
    <property type="component" value="Unassembled WGS sequence"/>
</dbReference>
<evidence type="ECO:0000313" key="4">
    <source>
        <dbReference type="Proteomes" id="UP001311799"/>
    </source>
</evidence>
<feature type="region of interest" description="Disordered" evidence="1">
    <location>
        <begin position="309"/>
        <end position="338"/>
    </location>
</feature>
<feature type="signal peptide" evidence="2">
    <location>
        <begin position="1"/>
        <end position="19"/>
    </location>
</feature>
<evidence type="ECO:0000313" key="3">
    <source>
        <dbReference type="EMBL" id="KAK6590611.1"/>
    </source>
</evidence>
<organism evidence="3 4">
    <name type="scientific">Cryptosporidium xiaoi</name>
    <dbReference type="NCBI Taxonomy" id="659607"/>
    <lineage>
        <taxon>Eukaryota</taxon>
        <taxon>Sar</taxon>
        <taxon>Alveolata</taxon>
        <taxon>Apicomplexa</taxon>
        <taxon>Conoidasida</taxon>
        <taxon>Coccidia</taxon>
        <taxon>Eucoccidiorida</taxon>
        <taxon>Eimeriorina</taxon>
        <taxon>Cryptosporidiidae</taxon>
        <taxon>Cryptosporidium</taxon>
    </lineage>
</organism>
<evidence type="ECO:0000256" key="1">
    <source>
        <dbReference type="SAM" id="MobiDB-lite"/>
    </source>
</evidence>
<keyword evidence="4" id="KW-1185">Reference proteome</keyword>
<feature type="compositionally biased region" description="Polar residues" evidence="1">
    <location>
        <begin position="309"/>
        <end position="329"/>
    </location>
</feature>
<protein>
    <submittedName>
        <fullName evidence="3">Uncharacterized protein</fullName>
    </submittedName>
</protein>
<dbReference type="EMBL" id="JAWDEY010000005">
    <property type="protein sequence ID" value="KAK6590611.1"/>
    <property type="molecule type" value="Genomic_DNA"/>
</dbReference>
<proteinExistence type="predicted"/>
<comment type="caution">
    <text evidence="3">The sequence shown here is derived from an EMBL/GenBank/DDBJ whole genome shotgun (WGS) entry which is preliminary data.</text>
</comment>
<dbReference type="AlphaFoldDB" id="A0AAV9Y8P8"/>
<name>A0AAV9Y8P8_9CRYT</name>
<reference evidence="3 4" key="1">
    <citation type="submission" date="2023-10" db="EMBL/GenBank/DDBJ databases">
        <title>Comparative genomics analysis reveals potential genetic determinants of host preference in Cryptosporidium xiaoi.</title>
        <authorList>
            <person name="Xiao L."/>
            <person name="Li J."/>
        </authorList>
    </citation>
    <scope>NUCLEOTIDE SEQUENCE [LARGE SCALE GENOMIC DNA]</scope>
    <source>
        <strain evidence="3 4">52996</strain>
    </source>
</reference>
<sequence length="338" mass="37810">MQLFKSLVILILCFEYVLSEGLDIGVGDKLNSNDTDLDALKTYETQQNTTTEDPLYVNTTSDLLVDFADSEIVDEDTTQNVTSQTPLLFDSNVMDANVTLQPDIDIIQDVNNDTQIQMIPETNEKFIDIDVPLSEEGASDLMLIQQDEISENQSLEENITFESREKNDIPSDQDVDVEIPRKSRLFVNRKLSTPDMKAPINLIRSSQVPLIPENDPTTNNFQETPNYLPIVIKRILPAFAPDNQKESISTGTLIGNSAEASNILRNSIGNLSGFSSILNLNDRFFESENTPVRTKAHFTSTQLTIIQDHSKSSTTESRGLNSIKSTQVQTEEKNITKE</sequence>
<gene>
    <name evidence="3" type="ORF">RS030_142101</name>
</gene>
<feature type="chain" id="PRO_5043709947" evidence="2">
    <location>
        <begin position="20"/>
        <end position="338"/>
    </location>
</feature>
<keyword evidence="2" id="KW-0732">Signal</keyword>
<accession>A0AAV9Y8P8</accession>
<evidence type="ECO:0000256" key="2">
    <source>
        <dbReference type="SAM" id="SignalP"/>
    </source>
</evidence>